<dbReference type="GeneID" id="19878949"/>
<reference evidence="2" key="1">
    <citation type="submission" date="2011-03" db="EMBL/GenBank/DDBJ databases">
        <title>The genome sequence of Vavraia culicis strain floridensis.</title>
        <authorList>
            <consortium name="The Broad Institute Genome Sequencing Platform"/>
            <person name="Cuomo C."/>
            <person name="Becnel J."/>
            <person name="Sanscrainte N."/>
            <person name="Young S.K."/>
            <person name="Zeng Q."/>
            <person name="Gargeya S."/>
            <person name="Fitzgerald M."/>
            <person name="Haas B."/>
            <person name="Abouelleil A."/>
            <person name="Alvarado L."/>
            <person name="Arachchi H.M."/>
            <person name="Berlin A."/>
            <person name="Chapman S.B."/>
            <person name="Gearin G."/>
            <person name="Goldberg J."/>
            <person name="Griggs A."/>
            <person name="Gujja S."/>
            <person name="Hansen M."/>
            <person name="Heiman D."/>
            <person name="Howarth C."/>
            <person name="Larimer J."/>
            <person name="Lui A."/>
            <person name="MacDonald P.J.P."/>
            <person name="McCowen C."/>
            <person name="Montmayeur A."/>
            <person name="Murphy C."/>
            <person name="Neiman D."/>
            <person name="Pearson M."/>
            <person name="Priest M."/>
            <person name="Roberts A."/>
            <person name="Saif S."/>
            <person name="Shea T."/>
            <person name="Sisk P."/>
            <person name="Stolte C."/>
            <person name="Sykes S."/>
            <person name="Wortman J."/>
            <person name="Nusbaum C."/>
            <person name="Birren B."/>
        </authorList>
    </citation>
    <scope>NUCLEOTIDE SEQUENCE [LARGE SCALE GENOMIC DNA]</scope>
    <source>
        <strain evidence="2">floridensis</strain>
    </source>
</reference>
<dbReference type="RefSeq" id="XP_008074087.1">
    <property type="nucleotide sequence ID" value="XM_008075896.1"/>
</dbReference>
<dbReference type="EMBL" id="GL877418">
    <property type="protein sequence ID" value="ELA47416.1"/>
    <property type="molecule type" value="Genomic_DNA"/>
</dbReference>
<proteinExistence type="predicted"/>
<dbReference type="HOGENOM" id="CLU_2211949_0_0_1"/>
<dbReference type="Proteomes" id="UP000011081">
    <property type="component" value="Unassembled WGS sequence"/>
</dbReference>
<protein>
    <submittedName>
        <fullName evidence="1">Uncharacterized protein</fullName>
    </submittedName>
</protein>
<evidence type="ECO:0000313" key="1">
    <source>
        <dbReference type="EMBL" id="ELA47416.1"/>
    </source>
</evidence>
<dbReference type="VEuPathDB" id="MicrosporidiaDB:VCUG_01067"/>
<sequence>MLNFRIISLAKGTKWYLLSFSFKYCSIAMLAVPLQPTISTIHSFNKNKFAFYSDCIISQHSTLFSSKVRLLMFSYNNAQITMANLFTAPVIPLDSLFSVHVLANLSL</sequence>
<organism evidence="1 2">
    <name type="scientific">Vavraia culicis (isolate floridensis)</name>
    <name type="common">Microsporidian parasite</name>
    <dbReference type="NCBI Taxonomy" id="948595"/>
    <lineage>
        <taxon>Eukaryota</taxon>
        <taxon>Fungi</taxon>
        <taxon>Fungi incertae sedis</taxon>
        <taxon>Microsporidia</taxon>
        <taxon>Pleistophoridae</taxon>
        <taxon>Vavraia</taxon>
    </lineage>
</organism>
<accession>L2GUT8</accession>
<name>L2GUT8_VAVCU</name>
<dbReference type="AlphaFoldDB" id="L2GUT8"/>
<dbReference type="InParanoid" id="L2GUT8"/>
<evidence type="ECO:0000313" key="2">
    <source>
        <dbReference type="Proteomes" id="UP000011081"/>
    </source>
</evidence>
<keyword evidence="2" id="KW-1185">Reference proteome</keyword>
<gene>
    <name evidence="1" type="ORF">VCUG_01067</name>
</gene>